<sequence length="109" mass="12818">MINRSSVIVRPKKPFIDWVHSLDGPKISEDVINEDRTVYLIPEFESNKDAMDVLSEGFEVIFEAELYDWHTDPAGWPKNRSFDTFKKWFHIDFHAIVHDCCGYPITEED</sequence>
<proteinExistence type="predicted"/>
<organism evidence="1 2">
    <name type="scientific">Sulfuriroseicoccus oceanibius</name>
    <dbReference type="NCBI Taxonomy" id="2707525"/>
    <lineage>
        <taxon>Bacteria</taxon>
        <taxon>Pseudomonadati</taxon>
        <taxon>Verrucomicrobiota</taxon>
        <taxon>Verrucomicrobiia</taxon>
        <taxon>Verrucomicrobiales</taxon>
        <taxon>Verrucomicrobiaceae</taxon>
        <taxon>Sulfuriroseicoccus</taxon>
    </lineage>
</organism>
<dbReference type="AlphaFoldDB" id="A0A6B3LAN1"/>
<dbReference type="KEGG" id="soa:G3M56_005145"/>
<reference evidence="1 2" key="1">
    <citation type="submission" date="2020-12" db="EMBL/GenBank/DDBJ databases">
        <title>Sulforoseuscoccus oceanibium gen. nov., sp. nov., a representative of the phylum Verrucomicrobia with special cytoplasmic membrane, and proposal of Sulforoseuscoccusaceae fam. nov.</title>
        <authorList>
            <person name="Xi F."/>
        </authorList>
    </citation>
    <scope>NUCLEOTIDE SEQUENCE [LARGE SCALE GENOMIC DNA]</scope>
    <source>
        <strain evidence="1 2">T37</strain>
    </source>
</reference>
<dbReference type="EMBL" id="CP066776">
    <property type="protein sequence ID" value="QQL45966.1"/>
    <property type="molecule type" value="Genomic_DNA"/>
</dbReference>
<dbReference type="RefSeq" id="WP_164364138.1">
    <property type="nucleotide sequence ID" value="NZ_CP066776.1"/>
</dbReference>
<name>A0A6B3LAN1_9BACT</name>
<protein>
    <submittedName>
        <fullName evidence="1">Uncharacterized protein</fullName>
    </submittedName>
</protein>
<keyword evidence="2" id="KW-1185">Reference proteome</keyword>
<dbReference type="Proteomes" id="UP000475117">
    <property type="component" value="Chromosome"/>
</dbReference>
<accession>A0A6B3LAN1</accession>
<evidence type="ECO:0000313" key="1">
    <source>
        <dbReference type="EMBL" id="QQL45966.1"/>
    </source>
</evidence>
<gene>
    <name evidence="1" type="ORF">G3M56_005145</name>
</gene>
<evidence type="ECO:0000313" key="2">
    <source>
        <dbReference type="Proteomes" id="UP000475117"/>
    </source>
</evidence>